<evidence type="ECO:0000256" key="7">
    <source>
        <dbReference type="ARBA" id="ARBA00048696"/>
    </source>
</evidence>
<evidence type="ECO:0000256" key="1">
    <source>
        <dbReference type="ARBA" id="ARBA00022679"/>
    </source>
</evidence>
<dbReference type="PROSITE" id="PS51459">
    <property type="entry name" value="FIDO"/>
    <property type="match status" value="1"/>
</dbReference>
<evidence type="ECO:0000256" key="2">
    <source>
        <dbReference type="ARBA" id="ARBA00022695"/>
    </source>
</evidence>
<proteinExistence type="predicted"/>
<accession>A0ABS6WVS1</accession>
<comment type="catalytic activity">
    <reaction evidence="6">
        <text>L-threonyl-[protein] + ATP = 3-O-(5'-adenylyl)-L-threonyl-[protein] + diphosphate</text>
        <dbReference type="Rhea" id="RHEA:54292"/>
        <dbReference type="Rhea" id="RHEA-COMP:11060"/>
        <dbReference type="Rhea" id="RHEA-COMP:13847"/>
        <dbReference type="ChEBI" id="CHEBI:30013"/>
        <dbReference type="ChEBI" id="CHEBI:30616"/>
        <dbReference type="ChEBI" id="CHEBI:33019"/>
        <dbReference type="ChEBI" id="CHEBI:138113"/>
        <dbReference type="EC" id="2.7.7.108"/>
    </reaction>
</comment>
<evidence type="ECO:0000256" key="4">
    <source>
        <dbReference type="ARBA" id="ARBA00022840"/>
    </source>
</evidence>
<dbReference type="EC" id="2.7.7.108" evidence="5"/>
<feature type="domain" description="Fido" evidence="8">
    <location>
        <begin position="49"/>
        <end position="204"/>
    </location>
</feature>
<comment type="catalytic activity">
    <reaction evidence="7">
        <text>L-tyrosyl-[protein] + ATP = O-(5'-adenylyl)-L-tyrosyl-[protein] + diphosphate</text>
        <dbReference type="Rhea" id="RHEA:54288"/>
        <dbReference type="Rhea" id="RHEA-COMP:10136"/>
        <dbReference type="Rhea" id="RHEA-COMP:13846"/>
        <dbReference type="ChEBI" id="CHEBI:30616"/>
        <dbReference type="ChEBI" id="CHEBI:33019"/>
        <dbReference type="ChEBI" id="CHEBI:46858"/>
        <dbReference type="ChEBI" id="CHEBI:83624"/>
        <dbReference type="EC" id="2.7.7.108"/>
    </reaction>
</comment>
<sequence length="247" mass="27743">MNYNDGTGEVPLNKLGIIDSEVLWAAQQVTTAFRAGEMREKLMVIRGRFDTLHFCQIHAFVLQDLYSWAGQTRHEVKSNRGPAIFDYPQRITGPDTFPFAAATTVHHELDRISVAWKQENGLRGLAQDEFVQRLATYCDHYDHVAPFQAGNAAVLLLVIEQLAQHAGYTVQFAETVVDQAGVNSWLTSMKDRNDWAQVLASVTTPAPGLEAEIARRPSLREEPVLVPRVRHQLADSWELKQVGAFFS</sequence>
<reference evidence="9 10" key="1">
    <citation type="submission" date="2021-07" db="EMBL/GenBank/DDBJ databases">
        <title>Hymenobacter profundi sp. nov., isolated from deep-sea water.</title>
        <authorList>
            <person name="Kim M.K."/>
        </authorList>
    </citation>
    <scope>NUCLEOTIDE SEQUENCE [LARGE SCALE GENOMIC DNA]</scope>
    <source>
        <strain evidence="9 10">M2</strain>
    </source>
</reference>
<name>A0ABS6WVS1_9BACT</name>
<dbReference type="Gene3D" id="1.10.3290.10">
    <property type="entry name" value="Fido-like domain"/>
    <property type="match status" value="1"/>
</dbReference>
<organism evidence="9 10">
    <name type="scientific">Hymenobacter profundi</name>
    <dbReference type="NCBI Taxonomy" id="1982110"/>
    <lineage>
        <taxon>Bacteria</taxon>
        <taxon>Pseudomonadati</taxon>
        <taxon>Bacteroidota</taxon>
        <taxon>Cytophagia</taxon>
        <taxon>Cytophagales</taxon>
        <taxon>Hymenobacteraceae</taxon>
        <taxon>Hymenobacter</taxon>
    </lineage>
</organism>
<evidence type="ECO:0000256" key="3">
    <source>
        <dbReference type="ARBA" id="ARBA00022741"/>
    </source>
</evidence>
<evidence type="ECO:0000256" key="5">
    <source>
        <dbReference type="ARBA" id="ARBA00034531"/>
    </source>
</evidence>
<evidence type="ECO:0000313" key="9">
    <source>
        <dbReference type="EMBL" id="MBW3127705.1"/>
    </source>
</evidence>
<keyword evidence="10" id="KW-1185">Reference proteome</keyword>
<dbReference type="InterPro" id="IPR036597">
    <property type="entry name" value="Fido-like_dom_sf"/>
</dbReference>
<comment type="caution">
    <text evidence="9">The sequence shown here is derived from an EMBL/GenBank/DDBJ whole genome shotgun (WGS) entry which is preliminary data.</text>
</comment>
<dbReference type="SUPFAM" id="SSF140931">
    <property type="entry name" value="Fic-like"/>
    <property type="match status" value="1"/>
</dbReference>
<keyword evidence="4" id="KW-0067">ATP-binding</keyword>
<protein>
    <recommendedName>
        <fullName evidence="5">protein adenylyltransferase</fullName>
        <ecNumber evidence="5">2.7.7.108</ecNumber>
    </recommendedName>
</protein>
<evidence type="ECO:0000256" key="6">
    <source>
        <dbReference type="ARBA" id="ARBA00047939"/>
    </source>
</evidence>
<dbReference type="InterPro" id="IPR003812">
    <property type="entry name" value="Fido"/>
</dbReference>
<keyword evidence="3" id="KW-0547">Nucleotide-binding</keyword>
<gene>
    <name evidence="9" type="ORF">KYK14_04035</name>
</gene>
<dbReference type="EMBL" id="JAHWGL010000009">
    <property type="protein sequence ID" value="MBW3127705.1"/>
    <property type="molecule type" value="Genomic_DNA"/>
</dbReference>
<dbReference type="PANTHER" id="PTHR39560:SF1">
    <property type="entry name" value="PROTEIN ADENYLYLTRANSFERASE FIC-RELATED"/>
    <property type="match status" value="1"/>
</dbReference>
<keyword evidence="2" id="KW-0548">Nucleotidyltransferase</keyword>
<dbReference type="Proteomes" id="UP000826188">
    <property type="component" value="Unassembled WGS sequence"/>
</dbReference>
<dbReference type="PANTHER" id="PTHR39560">
    <property type="entry name" value="PROTEIN ADENYLYLTRANSFERASE FIC-RELATED"/>
    <property type="match status" value="1"/>
</dbReference>
<evidence type="ECO:0000313" key="10">
    <source>
        <dbReference type="Proteomes" id="UP000826188"/>
    </source>
</evidence>
<keyword evidence="1" id="KW-0808">Transferase</keyword>
<evidence type="ECO:0000259" key="8">
    <source>
        <dbReference type="PROSITE" id="PS51459"/>
    </source>
</evidence>